<dbReference type="AlphaFoldDB" id="A0AAE3G1Y2"/>
<keyword evidence="2" id="KW-1185">Reference proteome</keyword>
<proteinExistence type="predicted"/>
<name>A0AAE3G1Y2_9EURY</name>
<accession>A0AAE3G1Y2</accession>
<evidence type="ECO:0000313" key="1">
    <source>
        <dbReference type="EMBL" id="MCL9818314.1"/>
    </source>
</evidence>
<comment type="caution">
    <text evidence="1">The sequence shown here is derived from an EMBL/GenBank/DDBJ whole genome shotgun (WGS) entry which is preliminary data.</text>
</comment>
<protein>
    <submittedName>
        <fullName evidence="1">Uncharacterized protein</fullName>
    </submittedName>
</protein>
<evidence type="ECO:0000313" key="2">
    <source>
        <dbReference type="Proteomes" id="UP001203207"/>
    </source>
</evidence>
<reference evidence="1" key="1">
    <citation type="journal article" date="2022" name="Syst. Appl. Microbiol.">
        <title>Natronocalculus amylovorans gen. nov., sp. nov., and Natranaeroarchaeum aerophilus sp. nov., dominant culturable amylolytic natronoarchaea from hypersaline soda lakes in southwestern Siberia.</title>
        <authorList>
            <person name="Sorokin D.Y."/>
            <person name="Elcheninov A.G."/>
            <person name="Khizhniak T.V."/>
            <person name="Koenen M."/>
            <person name="Bale N.J."/>
            <person name="Damste J.S.S."/>
            <person name="Kublanov I.V."/>
        </authorList>
    </citation>
    <scope>NUCLEOTIDE SEQUENCE</scope>
    <source>
        <strain evidence="1">AArc-St2</strain>
    </source>
</reference>
<gene>
    <name evidence="1" type="ORF">AArcSt2_15335</name>
</gene>
<sequence>MPGEWHPQDWIIVLSALIKFENEQMPLWKRERIEYMIQEISYEQGLEPTELINQAVRDGRYLEVGTVAEGNSYA</sequence>
<reference evidence="1" key="2">
    <citation type="submission" date="2022-02" db="EMBL/GenBank/DDBJ databases">
        <authorList>
            <person name="Elcheninov A.G."/>
            <person name="Sorokin D.Y."/>
            <person name="Kublanov I.V."/>
        </authorList>
    </citation>
    <scope>NUCLEOTIDE SEQUENCE</scope>
    <source>
        <strain evidence="1">AArc-St2</strain>
        <plasmid evidence="1">pAArc-St2</plasmid>
    </source>
</reference>
<organism evidence="1 2">
    <name type="scientific">Natronocalculus amylovorans</name>
    <dbReference type="NCBI Taxonomy" id="2917812"/>
    <lineage>
        <taxon>Archaea</taxon>
        <taxon>Methanobacteriati</taxon>
        <taxon>Methanobacteriota</taxon>
        <taxon>Stenosarchaea group</taxon>
        <taxon>Halobacteria</taxon>
        <taxon>Halobacteriales</taxon>
        <taxon>Haloferacaceae</taxon>
        <taxon>Natronocalculus</taxon>
    </lineage>
</organism>
<dbReference type="EMBL" id="JAKRVX010000010">
    <property type="protein sequence ID" value="MCL9818314.1"/>
    <property type="molecule type" value="Genomic_DNA"/>
</dbReference>
<geneLocation type="plasmid" evidence="1">
    <name>pAArc-St2</name>
</geneLocation>
<dbReference type="Proteomes" id="UP001203207">
    <property type="component" value="Unassembled WGS sequence"/>
</dbReference>
<keyword evidence="1" id="KW-0614">Plasmid</keyword>
<dbReference type="RefSeq" id="WP_250585992.1">
    <property type="nucleotide sequence ID" value="NZ_JAKRVX010000010.1"/>
</dbReference>